<keyword evidence="2" id="KW-1185">Reference proteome</keyword>
<proteinExistence type="predicted"/>
<name>A0ACB8CFL5_DERSI</name>
<sequence>MQCITGTPRYNKWALAGEGVAFRTSRKLGHLTAARRHLPADRWRPPKWLKAPARGRAAESLIASRSRHDAPTSVYQPWHSLPSYHTAALLQASLSLLLLIFFLLAPTGLLTPRVAAAVAPWWSEQAAPAGLTVQRRSPPALDLQAALLAALPTGDLCPSHAGVRDLCQQCAKVTKDPKAFRMCCSNTREARTWCASFLDFGLN</sequence>
<protein>
    <submittedName>
        <fullName evidence="1">Uncharacterized protein</fullName>
    </submittedName>
</protein>
<accession>A0ACB8CFL5</accession>
<gene>
    <name evidence="1" type="ORF">HPB49_013841</name>
</gene>
<evidence type="ECO:0000313" key="2">
    <source>
        <dbReference type="Proteomes" id="UP000821865"/>
    </source>
</evidence>
<comment type="caution">
    <text evidence="1">The sequence shown here is derived from an EMBL/GenBank/DDBJ whole genome shotgun (WGS) entry which is preliminary data.</text>
</comment>
<dbReference type="Proteomes" id="UP000821865">
    <property type="component" value="Chromosome 7"/>
</dbReference>
<organism evidence="1 2">
    <name type="scientific">Dermacentor silvarum</name>
    <name type="common">Tick</name>
    <dbReference type="NCBI Taxonomy" id="543639"/>
    <lineage>
        <taxon>Eukaryota</taxon>
        <taxon>Metazoa</taxon>
        <taxon>Ecdysozoa</taxon>
        <taxon>Arthropoda</taxon>
        <taxon>Chelicerata</taxon>
        <taxon>Arachnida</taxon>
        <taxon>Acari</taxon>
        <taxon>Parasitiformes</taxon>
        <taxon>Ixodida</taxon>
        <taxon>Ixodoidea</taxon>
        <taxon>Ixodidae</taxon>
        <taxon>Rhipicephalinae</taxon>
        <taxon>Dermacentor</taxon>
    </lineage>
</organism>
<dbReference type="EMBL" id="CM023476">
    <property type="protein sequence ID" value="KAH7941457.1"/>
    <property type="molecule type" value="Genomic_DNA"/>
</dbReference>
<evidence type="ECO:0000313" key="1">
    <source>
        <dbReference type="EMBL" id="KAH7941457.1"/>
    </source>
</evidence>
<reference evidence="1" key="1">
    <citation type="submission" date="2020-05" db="EMBL/GenBank/DDBJ databases">
        <title>Large-scale comparative analyses of tick genomes elucidate their genetic diversity and vector capacities.</title>
        <authorList>
            <person name="Jia N."/>
            <person name="Wang J."/>
            <person name="Shi W."/>
            <person name="Du L."/>
            <person name="Sun Y."/>
            <person name="Zhan W."/>
            <person name="Jiang J."/>
            <person name="Wang Q."/>
            <person name="Zhang B."/>
            <person name="Ji P."/>
            <person name="Sakyi L.B."/>
            <person name="Cui X."/>
            <person name="Yuan T."/>
            <person name="Jiang B."/>
            <person name="Yang W."/>
            <person name="Lam T.T.-Y."/>
            <person name="Chang Q."/>
            <person name="Ding S."/>
            <person name="Wang X."/>
            <person name="Zhu J."/>
            <person name="Ruan X."/>
            <person name="Zhao L."/>
            <person name="Wei J."/>
            <person name="Que T."/>
            <person name="Du C."/>
            <person name="Cheng J."/>
            <person name="Dai P."/>
            <person name="Han X."/>
            <person name="Huang E."/>
            <person name="Gao Y."/>
            <person name="Liu J."/>
            <person name="Shao H."/>
            <person name="Ye R."/>
            <person name="Li L."/>
            <person name="Wei W."/>
            <person name="Wang X."/>
            <person name="Wang C."/>
            <person name="Yang T."/>
            <person name="Huo Q."/>
            <person name="Li W."/>
            <person name="Guo W."/>
            <person name="Chen H."/>
            <person name="Zhou L."/>
            <person name="Ni X."/>
            <person name="Tian J."/>
            <person name="Zhou Y."/>
            <person name="Sheng Y."/>
            <person name="Liu T."/>
            <person name="Pan Y."/>
            <person name="Xia L."/>
            <person name="Li J."/>
            <person name="Zhao F."/>
            <person name="Cao W."/>
        </authorList>
    </citation>
    <scope>NUCLEOTIDE SEQUENCE</scope>
    <source>
        <strain evidence="1">Dsil-2018</strain>
    </source>
</reference>